<evidence type="ECO:0000313" key="3">
    <source>
        <dbReference type="EMBL" id="MFA9191164.1"/>
    </source>
</evidence>
<dbReference type="CDD" id="cd00063">
    <property type="entry name" value="FN3"/>
    <property type="match status" value="2"/>
</dbReference>
<evidence type="ECO:0000313" key="4">
    <source>
        <dbReference type="Proteomes" id="UP001574169"/>
    </source>
</evidence>
<protein>
    <recommendedName>
        <fullName evidence="2">Fibronectin type-III domain-containing protein</fullName>
    </recommendedName>
</protein>
<dbReference type="PROSITE" id="PS50853">
    <property type="entry name" value="FN3"/>
    <property type="match status" value="1"/>
</dbReference>
<evidence type="ECO:0000259" key="2">
    <source>
        <dbReference type="PROSITE" id="PS50853"/>
    </source>
</evidence>
<feature type="domain" description="Fibronectin type-III" evidence="2">
    <location>
        <begin position="449"/>
        <end position="548"/>
    </location>
</feature>
<dbReference type="RefSeq" id="WP_373406157.1">
    <property type="nucleotide sequence ID" value="NZ_JBCFQL010000006.1"/>
</dbReference>
<dbReference type="PANTHER" id="PTHR13817">
    <property type="entry name" value="TITIN"/>
    <property type="match status" value="1"/>
</dbReference>
<dbReference type="Pfam" id="PF00041">
    <property type="entry name" value="fn3"/>
    <property type="match status" value="2"/>
</dbReference>
<sequence>MNFTTPYNTADYFFTKEEDEIVFNTPLENTYFEMEVTITSYEFYTQIPRTKTLFYKIPLFQKKATFDLAEIIDRAMPRIKTIEMKRLLQYRATEVNIVVFEKDIETETEISVNEIGPVKFISGFKPEFIENNCAFLDVYQLNRSTHANSFVFFNALLTQDTHTFKVYKNGDEVDSLTLQVISDNICSRSILLSDYETQQGDVIEIKLQGKSTLVKRFIVLPTATPFSNYIAFEDEYNLKTIVEFTGEYYFPVEFTTKFNQIQQGIRKWNTKISSTKELSFIINTGFLIQDEEFLIESLLNSLKAWLIIGEKEAIELATNPKKFKKQDPTTELYYYEVEFFVNPTKIKPLRLQLDKELEDIKFIVNPILDIINLTSSGTTASSTRLTWEIHSEETEEIVFFEIYQDGNYIGSTSNLYYDVTGLDLDTTYSFTVKARSNVGAISNSSTAITVTTFTAFDTTPPTLPLYLSAPNITFTTIQLEWNASVDDNGVAKYNVYKDGVKIAETTATTYTVTGLTQDTSYDFYVTATDTSGNTSAPSTTINRSTQQSDLTPFYMTYWGVYTGGVNCDAIKNTLRYHDGAGTYPVVGDTIFQDPDTVFTYTSSELLKFGLPDNKTISIYGVNGLVTAVGTCTTGGKTPIS</sequence>
<dbReference type="PANTHER" id="PTHR13817:SF73">
    <property type="entry name" value="FIBRONECTIN TYPE-III DOMAIN-CONTAINING PROTEIN"/>
    <property type="match status" value="1"/>
</dbReference>
<organism evidence="3 4">
    <name type="scientific">Flavobacterium zubiriense</name>
    <dbReference type="NCBI Taxonomy" id="3138075"/>
    <lineage>
        <taxon>Bacteria</taxon>
        <taxon>Pseudomonadati</taxon>
        <taxon>Bacteroidota</taxon>
        <taxon>Flavobacteriia</taxon>
        <taxon>Flavobacteriales</taxon>
        <taxon>Flavobacteriaceae</taxon>
        <taxon>Flavobacterium</taxon>
    </lineage>
</organism>
<keyword evidence="1" id="KW-0677">Repeat</keyword>
<dbReference type="Gene3D" id="2.60.40.10">
    <property type="entry name" value="Immunoglobulins"/>
    <property type="match status" value="2"/>
</dbReference>
<dbReference type="InterPro" id="IPR013783">
    <property type="entry name" value="Ig-like_fold"/>
</dbReference>
<name>A0ABV4TDN2_9FLAO</name>
<gene>
    <name evidence="3" type="ORF">AAGV28_07245</name>
</gene>
<dbReference type="Proteomes" id="UP001574169">
    <property type="component" value="Unassembled WGS sequence"/>
</dbReference>
<accession>A0ABV4TDN2</accession>
<dbReference type="InterPro" id="IPR036116">
    <property type="entry name" value="FN3_sf"/>
</dbReference>
<evidence type="ECO:0000256" key="1">
    <source>
        <dbReference type="ARBA" id="ARBA00022737"/>
    </source>
</evidence>
<keyword evidence="4" id="KW-1185">Reference proteome</keyword>
<dbReference type="SUPFAM" id="SSF49265">
    <property type="entry name" value="Fibronectin type III"/>
    <property type="match status" value="2"/>
</dbReference>
<dbReference type="SMART" id="SM00060">
    <property type="entry name" value="FN3"/>
    <property type="match status" value="2"/>
</dbReference>
<dbReference type="EMBL" id="JBCFQL010000006">
    <property type="protein sequence ID" value="MFA9191164.1"/>
    <property type="molecule type" value="Genomic_DNA"/>
</dbReference>
<comment type="caution">
    <text evidence="3">The sequence shown here is derived from an EMBL/GenBank/DDBJ whole genome shotgun (WGS) entry which is preliminary data.</text>
</comment>
<dbReference type="InterPro" id="IPR003961">
    <property type="entry name" value="FN3_dom"/>
</dbReference>
<dbReference type="InterPro" id="IPR050964">
    <property type="entry name" value="Striated_Muscle_Regulatory"/>
</dbReference>
<reference evidence="3 4" key="1">
    <citation type="submission" date="2024-04" db="EMBL/GenBank/DDBJ databases">
        <title>New Clade of Flavobacterium.</title>
        <authorList>
            <person name="Matos L."/>
            <person name="Proenca D.N."/>
            <person name="Fransisco R.M."/>
            <person name="Chung A.P."/>
            <person name="Maccario L."/>
            <person name="Sorensen S.J."/>
            <person name="Morais P.V."/>
        </authorList>
    </citation>
    <scope>NUCLEOTIDE SEQUENCE [LARGE SCALE GENOMIC DNA]</scope>
    <source>
        <strain evidence="3 4">FZUC8N2.13</strain>
    </source>
</reference>
<proteinExistence type="predicted"/>